<comment type="caution">
    <text evidence="14">The sequence shown here is derived from an EMBL/GenBank/DDBJ whole genome shotgun (WGS) entry which is preliminary data.</text>
</comment>
<dbReference type="Proteomes" id="UP000178783">
    <property type="component" value="Unassembled WGS sequence"/>
</dbReference>
<dbReference type="Pfam" id="PF04101">
    <property type="entry name" value="Glyco_tran_28_C"/>
    <property type="match status" value="1"/>
</dbReference>
<evidence type="ECO:0000313" key="15">
    <source>
        <dbReference type="Proteomes" id="UP000178783"/>
    </source>
</evidence>
<dbReference type="UniPathway" id="UPA00219"/>
<dbReference type="GO" id="GO:0050511">
    <property type="term" value="F:undecaprenyldiphospho-muramoylpentapeptide beta-N-acetylglucosaminyltransferase activity"/>
    <property type="evidence" value="ECO:0007669"/>
    <property type="project" value="UniProtKB-UniRule"/>
</dbReference>
<dbReference type="GO" id="GO:0005975">
    <property type="term" value="P:carbohydrate metabolic process"/>
    <property type="evidence" value="ECO:0007669"/>
    <property type="project" value="InterPro"/>
</dbReference>
<evidence type="ECO:0000256" key="1">
    <source>
        <dbReference type="ARBA" id="ARBA00022475"/>
    </source>
</evidence>
<gene>
    <name evidence="10" type="primary">murG</name>
    <name evidence="14" type="ORF">A3H66_01300</name>
</gene>
<comment type="subcellular location">
    <subcellularLocation>
        <location evidence="10">Cell membrane</location>
        <topology evidence="10">Peripheral membrane protein</topology>
        <orientation evidence="10">Cytoplasmic side</orientation>
    </subcellularLocation>
</comment>
<feature type="domain" description="Glycosyltransferase family 28 N-terminal" evidence="12">
    <location>
        <begin position="70"/>
        <end position="182"/>
    </location>
</feature>
<dbReference type="STRING" id="1797989.A3H66_01300"/>
<dbReference type="GO" id="GO:0009252">
    <property type="term" value="P:peptidoglycan biosynthetic process"/>
    <property type="evidence" value="ECO:0007669"/>
    <property type="project" value="UniProtKB-UniRule"/>
</dbReference>
<keyword evidence="2 10" id="KW-0132">Cell division</keyword>
<dbReference type="InterPro" id="IPR004276">
    <property type="entry name" value="GlycoTrans_28_N"/>
</dbReference>
<keyword evidence="4 10" id="KW-0808">Transferase</keyword>
<keyword evidence="1 10" id="KW-1003">Cell membrane</keyword>
<organism evidence="14 15">
    <name type="scientific">Candidatus Falkowbacteria bacterium RIFCSPLOWO2_02_FULL_45_21</name>
    <dbReference type="NCBI Taxonomy" id="1797989"/>
    <lineage>
        <taxon>Bacteria</taxon>
        <taxon>Candidatus Falkowiibacteriota</taxon>
    </lineage>
</organism>
<dbReference type="GO" id="GO:0051301">
    <property type="term" value="P:cell division"/>
    <property type="evidence" value="ECO:0007669"/>
    <property type="project" value="UniProtKB-KW"/>
</dbReference>
<comment type="caution">
    <text evidence="10">Lacks conserved residue(s) required for the propagation of feature annotation.</text>
</comment>
<dbReference type="GO" id="GO:0071555">
    <property type="term" value="P:cell wall organization"/>
    <property type="evidence" value="ECO:0007669"/>
    <property type="project" value="UniProtKB-KW"/>
</dbReference>
<evidence type="ECO:0000259" key="12">
    <source>
        <dbReference type="Pfam" id="PF03033"/>
    </source>
</evidence>
<evidence type="ECO:0000256" key="6">
    <source>
        <dbReference type="ARBA" id="ARBA00022984"/>
    </source>
</evidence>
<dbReference type="Gene3D" id="3.40.50.2000">
    <property type="entry name" value="Glycogen Phosphorylase B"/>
    <property type="match status" value="2"/>
</dbReference>
<evidence type="ECO:0000313" key="14">
    <source>
        <dbReference type="EMBL" id="OGF23896.1"/>
    </source>
</evidence>
<evidence type="ECO:0000256" key="9">
    <source>
        <dbReference type="ARBA" id="ARBA00023316"/>
    </source>
</evidence>
<evidence type="ECO:0000256" key="3">
    <source>
        <dbReference type="ARBA" id="ARBA00022676"/>
    </source>
</evidence>
<feature type="compositionally biased region" description="Basic and acidic residues" evidence="11">
    <location>
        <begin position="46"/>
        <end position="57"/>
    </location>
</feature>
<comment type="pathway">
    <text evidence="10">Cell wall biogenesis; peptidoglycan biosynthesis.</text>
</comment>
<protein>
    <recommendedName>
        <fullName evidence="10">UDP-N-acetylglucosamine--N-acetylmuramyl-(pentapeptide) pyrophosphoryl-undecaprenol N-acetylglucosamine transferase</fullName>
        <ecNumber evidence="10">2.4.1.227</ecNumber>
    </recommendedName>
    <alternativeName>
        <fullName evidence="10">Undecaprenyl-PP-MurNAc-pentapeptide-UDPGlcNAc GlcNAc transferase</fullName>
    </alternativeName>
</protein>
<keyword evidence="5 10" id="KW-0133">Cell shape</keyword>
<evidence type="ECO:0000256" key="4">
    <source>
        <dbReference type="ARBA" id="ARBA00022679"/>
    </source>
</evidence>
<dbReference type="GO" id="GO:0051991">
    <property type="term" value="F:UDP-N-acetyl-D-glucosamine:N-acetylmuramoyl-L-alanyl-D-glutamyl-meso-2,6-diaminopimelyl-D-alanyl-D-alanine-diphosphoundecaprenol 4-beta-N-acetylglucosaminlytransferase activity"/>
    <property type="evidence" value="ECO:0007669"/>
    <property type="project" value="RHEA"/>
</dbReference>
<dbReference type="HAMAP" id="MF_00033">
    <property type="entry name" value="MurG"/>
    <property type="match status" value="1"/>
</dbReference>
<sequence length="398" mass="43927">MNNEKKYKILLSGGGTGGSVAPLLAVAEELETSPLPPPLLSPPLEGGKHSSPEEEKAASGQPSPSQGEGRVRLEFLWLGTKYGPERAMVENAGIKFKAISGGKWRRYFSFKNFSDIFKIKLAFWQAFFIMLKWRPNLVMSAGSFISVPVVWAAWILRVPVIVHQQDVRPGLANKLMAPLAKIITVSFEKSLADYGKKAVWTGNPVRGKKLEVRSKNYNNFGLSGNLPVVLIVGGGTGAMAINKLVEESLSELTKFCQIIHVTGKNKSKKLEVRSKNYATFEFLDAGQMAEALHLADAVVTRAGMGALSELSYLKKPAIIIPMPGSHQVDNAQMFKEAAVVLEQKDLTPEKFANEIINLLNDKKLQKRLGEKIGRVMKRGAEKEMVMIIRRLLTDKKIK</sequence>
<dbReference type="InterPro" id="IPR007235">
    <property type="entry name" value="Glyco_trans_28_C"/>
</dbReference>
<dbReference type="InterPro" id="IPR006009">
    <property type="entry name" value="GlcNAc_MurG"/>
</dbReference>
<dbReference type="EMBL" id="MFFW01000047">
    <property type="protein sequence ID" value="OGF23896.1"/>
    <property type="molecule type" value="Genomic_DNA"/>
</dbReference>
<dbReference type="GO" id="GO:0008360">
    <property type="term" value="P:regulation of cell shape"/>
    <property type="evidence" value="ECO:0007669"/>
    <property type="project" value="UniProtKB-KW"/>
</dbReference>
<dbReference type="CDD" id="cd03785">
    <property type="entry name" value="GT28_MurG"/>
    <property type="match status" value="1"/>
</dbReference>
<accession>A0A1F5SBC2</accession>
<dbReference type="PANTHER" id="PTHR21015:SF27">
    <property type="entry name" value="UDP-N-ACETYLGLUCOSAMINE--N-ACETYLMURAMYL-(PENTAPEPTIDE) PYROPHOSPHORYL-UNDECAPRENOL N-ACETYLGLUCOSAMINE TRANSFERASE"/>
    <property type="match status" value="1"/>
</dbReference>
<comment type="similarity">
    <text evidence="10">Belongs to the glycosyltransferase 28 family. MurG subfamily.</text>
</comment>
<comment type="catalytic activity">
    <reaction evidence="10">
        <text>di-trans,octa-cis-undecaprenyl diphospho-N-acetyl-alpha-D-muramoyl-L-alanyl-D-glutamyl-meso-2,6-diaminopimeloyl-D-alanyl-D-alanine + UDP-N-acetyl-alpha-D-glucosamine = di-trans,octa-cis-undecaprenyl diphospho-[N-acetyl-alpha-D-glucosaminyl-(1-&gt;4)]-N-acetyl-alpha-D-muramoyl-L-alanyl-D-glutamyl-meso-2,6-diaminopimeloyl-D-alanyl-D-alanine + UDP + H(+)</text>
        <dbReference type="Rhea" id="RHEA:31227"/>
        <dbReference type="ChEBI" id="CHEBI:15378"/>
        <dbReference type="ChEBI" id="CHEBI:57705"/>
        <dbReference type="ChEBI" id="CHEBI:58223"/>
        <dbReference type="ChEBI" id="CHEBI:61387"/>
        <dbReference type="ChEBI" id="CHEBI:61388"/>
        <dbReference type="EC" id="2.4.1.227"/>
    </reaction>
</comment>
<dbReference type="Pfam" id="PF03033">
    <property type="entry name" value="Glyco_transf_28"/>
    <property type="match status" value="1"/>
</dbReference>
<dbReference type="GO" id="GO:0005886">
    <property type="term" value="C:plasma membrane"/>
    <property type="evidence" value="ECO:0007669"/>
    <property type="project" value="UniProtKB-SubCell"/>
</dbReference>
<name>A0A1F5SBC2_9BACT</name>
<evidence type="ECO:0000256" key="10">
    <source>
        <dbReference type="HAMAP-Rule" id="MF_00033"/>
    </source>
</evidence>
<evidence type="ECO:0000256" key="11">
    <source>
        <dbReference type="SAM" id="MobiDB-lite"/>
    </source>
</evidence>
<keyword evidence="7 10" id="KW-0472">Membrane</keyword>
<evidence type="ECO:0000256" key="5">
    <source>
        <dbReference type="ARBA" id="ARBA00022960"/>
    </source>
</evidence>
<keyword evidence="6 10" id="KW-0573">Peptidoglycan synthesis</keyword>
<feature type="region of interest" description="Disordered" evidence="11">
    <location>
        <begin position="33"/>
        <end position="68"/>
    </location>
</feature>
<keyword evidence="8 10" id="KW-0131">Cell cycle</keyword>
<proteinExistence type="inferred from homology"/>
<reference evidence="14 15" key="1">
    <citation type="journal article" date="2016" name="Nat. Commun.">
        <title>Thousands of microbial genomes shed light on interconnected biogeochemical processes in an aquifer system.</title>
        <authorList>
            <person name="Anantharaman K."/>
            <person name="Brown C.T."/>
            <person name="Hug L.A."/>
            <person name="Sharon I."/>
            <person name="Castelle C.J."/>
            <person name="Probst A.J."/>
            <person name="Thomas B.C."/>
            <person name="Singh A."/>
            <person name="Wilkins M.J."/>
            <person name="Karaoz U."/>
            <person name="Brodie E.L."/>
            <person name="Williams K.H."/>
            <person name="Hubbard S.S."/>
            <person name="Banfield J.F."/>
        </authorList>
    </citation>
    <scope>NUCLEOTIDE SEQUENCE [LARGE SCALE GENOMIC DNA]</scope>
</reference>
<dbReference type="EC" id="2.4.1.227" evidence="10"/>
<evidence type="ECO:0000256" key="2">
    <source>
        <dbReference type="ARBA" id="ARBA00022618"/>
    </source>
</evidence>
<dbReference type="PANTHER" id="PTHR21015">
    <property type="entry name" value="UDP-N-ACETYLGLUCOSAMINE--N-ACETYLMURAMYL-(PENTAPEPTIDE) PYROPHOSPHORYL-UNDECAPRENOL N-ACETYLGLUCOSAMINE TRANSFERASE 1"/>
    <property type="match status" value="1"/>
</dbReference>
<keyword evidence="3 10" id="KW-0328">Glycosyltransferase</keyword>
<keyword evidence="9 10" id="KW-0961">Cell wall biogenesis/degradation</keyword>
<feature type="binding site" evidence="10">
    <location>
        <position position="206"/>
    </location>
    <ligand>
        <name>UDP-N-acetyl-alpha-D-glucosamine</name>
        <dbReference type="ChEBI" id="CHEBI:57705"/>
    </ligand>
</feature>
<feature type="binding site" evidence="10">
    <location>
        <begin position="16"/>
        <end position="18"/>
    </location>
    <ligand>
        <name>UDP-N-acetyl-alpha-D-glucosamine</name>
        <dbReference type="ChEBI" id="CHEBI:57705"/>
    </ligand>
</feature>
<evidence type="ECO:0000256" key="7">
    <source>
        <dbReference type="ARBA" id="ARBA00023136"/>
    </source>
</evidence>
<dbReference type="SUPFAM" id="SSF53756">
    <property type="entry name" value="UDP-Glycosyltransferase/glycogen phosphorylase"/>
    <property type="match status" value="1"/>
</dbReference>
<evidence type="ECO:0000256" key="8">
    <source>
        <dbReference type="ARBA" id="ARBA00023306"/>
    </source>
</evidence>
<feature type="binding site" evidence="10">
    <location>
        <position position="327"/>
    </location>
    <ligand>
        <name>UDP-N-acetyl-alpha-D-glucosamine</name>
        <dbReference type="ChEBI" id="CHEBI:57705"/>
    </ligand>
</feature>
<dbReference type="AlphaFoldDB" id="A0A1F5SBC2"/>
<comment type="function">
    <text evidence="10">Cell wall formation. Catalyzes the transfer of a GlcNAc subunit on undecaprenyl-pyrophosphoryl-MurNAc-pentapeptide (lipid intermediate I) to form undecaprenyl-pyrophosphoryl-MurNAc-(pentapeptide)GlcNAc (lipid intermediate II).</text>
</comment>
<evidence type="ECO:0000259" key="13">
    <source>
        <dbReference type="Pfam" id="PF04101"/>
    </source>
</evidence>
<feature type="domain" description="Glycosyl transferase family 28 C-terminal" evidence="13">
    <location>
        <begin position="228"/>
        <end position="367"/>
    </location>
</feature>